<protein>
    <submittedName>
        <fullName evidence="2">CHAD domain-containing protein</fullName>
    </submittedName>
</protein>
<dbReference type="PANTHER" id="PTHR39339:SF1">
    <property type="entry name" value="CHAD DOMAIN-CONTAINING PROTEIN"/>
    <property type="match status" value="1"/>
</dbReference>
<dbReference type="PROSITE" id="PS51708">
    <property type="entry name" value="CHAD"/>
    <property type="match status" value="1"/>
</dbReference>
<evidence type="ECO:0000313" key="2">
    <source>
        <dbReference type="EMBL" id="MBB3229411.1"/>
    </source>
</evidence>
<gene>
    <name evidence="2" type="ORF">FHR97_000226</name>
</gene>
<keyword evidence="3" id="KW-1185">Reference proteome</keyword>
<dbReference type="InterPro" id="IPR038186">
    <property type="entry name" value="CHAD_dom_sf"/>
</dbReference>
<organism evidence="2 3">
    <name type="scientific">Halomonas stenophila</name>
    <dbReference type="NCBI Taxonomy" id="795312"/>
    <lineage>
        <taxon>Bacteria</taxon>
        <taxon>Pseudomonadati</taxon>
        <taxon>Pseudomonadota</taxon>
        <taxon>Gammaproteobacteria</taxon>
        <taxon>Oceanospirillales</taxon>
        <taxon>Halomonadaceae</taxon>
        <taxon>Halomonas</taxon>
    </lineage>
</organism>
<reference evidence="2 3" key="1">
    <citation type="submission" date="2020-08" db="EMBL/GenBank/DDBJ databases">
        <title>Genomic Encyclopedia of Type Strains, Phase III (KMG-III): the genomes of soil and plant-associated and newly described type strains.</title>
        <authorList>
            <person name="Whitman W."/>
        </authorList>
    </citation>
    <scope>NUCLEOTIDE SEQUENCE [LARGE SCALE GENOMIC DNA]</scope>
    <source>
        <strain evidence="2 3">CECT 7744</strain>
    </source>
</reference>
<name>A0A7W5ERP4_9GAMM</name>
<comment type="caution">
    <text evidence="2">The sequence shown here is derived from an EMBL/GenBank/DDBJ whole genome shotgun (WGS) entry which is preliminary data.</text>
</comment>
<accession>A0A7W5ERP4</accession>
<dbReference type="EMBL" id="JACHXR010000001">
    <property type="protein sequence ID" value="MBB3229411.1"/>
    <property type="molecule type" value="Genomic_DNA"/>
</dbReference>
<dbReference type="SMART" id="SM00880">
    <property type="entry name" value="CHAD"/>
    <property type="match status" value="1"/>
</dbReference>
<dbReference type="PANTHER" id="PTHR39339">
    <property type="entry name" value="SLR1444 PROTEIN"/>
    <property type="match status" value="1"/>
</dbReference>
<proteinExistence type="predicted"/>
<dbReference type="Pfam" id="PF05235">
    <property type="entry name" value="CHAD"/>
    <property type="match status" value="1"/>
</dbReference>
<evidence type="ECO:0000259" key="1">
    <source>
        <dbReference type="PROSITE" id="PS51708"/>
    </source>
</evidence>
<dbReference type="Gene3D" id="1.40.20.10">
    <property type="entry name" value="CHAD domain"/>
    <property type="match status" value="1"/>
</dbReference>
<dbReference type="RefSeq" id="WP_183381936.1">
    <property type="nucleotide sequence ID" value="NZ_JACHXR010000001.1"/>
</dbReference>
<sequence>MAKALHRQALGSIVARVAEELLDEARAALPRITDPTDPEGLHDFRVAVRRLRSWLKAYRGYPGIKIPKPLRRQLHELAKATNAARDGEVMLAWLDSERDALPADQRGAVGWWQVRLEAEVEAAYASASSTLAADFPALEAGLRRAFSSLPGGKARGHAFGEASARELAALQERLVREVSAIGSAEDREALHRPRITGKRIRYLLRPWKAASPACKDAEKAMKAFQDAYGVLHDDLVRESALCEVVAAHAGEESVDRLWRAARGEPAWATAPRHLRGFLGLAHGNRQRRLAHYATAVDRAGTSDMTALSARLAAAGAAMRGEAS</sequence>
<dbReference type="InterPro" id="IPR007899">
    <property type="entry name" value="CHAD_dom"/>
</dbReference>
<dbReference type="Proteomes" id="UP000518892">
    <property type="component" value="Unassembled WGS sequence"/>
</dbReference>
<feature type="domain" description="CHAD" evidence="1">
    <location>
        <begin position="7"/>
        <end position="287"/>
    </location>
</feature>
<dbReference type="AlphaFoldDB" id="A0A7W5ERP4"/>
<evidence type="ECO:0000313" key="3">
    <source>
        <dbReference type="Proteomes" id="UP000518892"/>
    </source>
</evidence>